<dbReference type="EMBL" id="CP103300">
    <property type="protein sequence ID" value="UYM16288.1"/>
    <property type="molecule type" value="Genomic_DNA"/>
</dbReference>
<dbReference type="Pfam" id="PF09615">
    <property type="entry name" value="Cas_Csy3"/>
    <property type="match status" value="1"/>
</dbReference>
<evidence type="ECO:0000313" key="1">
    <source>
        <dbReference type="EMBL" id="UYM16288.1"/>
    </source>
</evidence>
<name>A0ABY6GW65_9GAMM</name>
<organism evidence="1 2">
    <name type="scientific">Endozoicomonas euniceicola</name>
    <dbReference type="NCBI Taxonomy" id="1234143"/>
    <lineage>
        <taxon>Bacteria</taxon>
        <taxon>Pseudomonadati</taxon>
        <taxon>Pseudomonadota</taxon>
        <taxon>Gammaproteobacteria</taxon>
        <taxon>Oceanospirillales</taxon>
        <taxon>Endozoicomonadaceae</taxon>
        <taxon>Endozoicomonas</taxon>
    </lineage>
</organism>
<dbReference type="InterPro" id="IPR013399">
    <property type="entry name" value="CRISPR-assoc_prot_Csy3"/>
</dbReference>
<protein>
    <submittedName>
        <fullName evidence="1">Type I-F CRISPR-associated protein Cas7f/Csy3</fullName>
    </submittedName>
</protein>
<dbReference type="RefSeq" id="WP_262598587.1">
    <property type="nucleotide sequence ID" value="NZ_CP103300.1"/>
</dbReference>
<gene>
    <name evidence="1" type="ORF">NX720_26420</name>
</gene>
<sequence>MKLQGGASFERSIEAAFATFWAVDEQGRYLPLEKDRWKNTAPFADVNSIKGKNLKNLNSNNIVDKEMAILPAHCSTLAIKTQFDFLDCWRELASCTTYAVREKIEEFGSEFERLFGFEVFAKAYLENILNLRWCWRNYNACRIGRAVKVKFNEKVHEFKLGTAKEFYALSDIAKSKQDRSVIDELVELIVASLSGDHSFPRIEVEALFYFGGGMEVYPSQLFPVNDKERRKILATTDGENGIKQVCFTKEKILNAIHTIDRWYVNGDNGEGLEPVNINPVAYDKKYAICWRDQGEKNDLYSIISSFEKMLLAMKKRKEPNQDEMFLMAFILKGGLMAEKNE</sequence>
<proteinExistence type="predicted"/>
<dbReference type="Proteomes" id="UP001163255">
    <property type="component" value="Chromosome"/>
</dbReference>
<accession>A0ABY6GW65</accession>
<evidence type="ECO:0000313" key="2">
    <source>
        <dbReference type="Proteomes" id="UP001163255"/>
    </source>
</evidence>
<reference evidence="1" key="1">
    <citation type="submission" date="2022-10" db="EMBL/GenBank/DDBJ databases">
        <title>Completed Genome Sequence of two octocoral isolated bacterium, Endozoicomonas euniceicola EF212T and Endozoicomonas gorgoniicola PS125T.</title>
        <authorList>
            <person name="Chiou Y.-J."/>
            <person name="Chen Y.-H."/>
        </authorList>
    </citation>
    <scope>NUCLEOTIDE SEQUENCE</scope>
    <source>
        <strain evidence="1">EF212</strain>
    </source>
</reference>
<keyword evidence="2" id="KW-1185">Reference proteome</keyword>